<dbReference type="RefSeq" id="WP_128214230.1">
    <property type="nucleotide sequence ID" value="NZ_CP025746.1"/>
</dbReference>
<keyword evidence="3" id="KW-1185">Reference proteome</keyword>
<dbReference type="Gene3D" id="3.40.30.10">
    <property type="entry name" value="Glutaredoxin"/>
    <property type="match status" value="1"/>
</dbReference>
<dbReference type="InterPro" id="IPR036249">
    <property type="entry name" value="Thioredoxin-like_sf"/>
</dbReference>
<dbReference type="InterPro" id="IPR013766">
    <property type="entry name" value="Thioredoxin_domain"/>
</dbReference>
<name>A0A410DWP6_9CLOT</name>
<protein>
    <submittedName>
        <fullName evidence="2">Thioredoxin</fullName>
    </submittedName>
</protein>
<dbReference type="OrthoDB" id="411356at2"/>
<dbReference type="Pfam" id="PF00085">
    <property type="entry name" value="Thioredoxin"/>
    <property type="match status" value="1"/>
</dbReference>
<sequence length="107" mass="12191">MVKVDNGEDIKNILTTNEMVILYFSNTTCGACTAIKNKVLSILRSYPEVKLIDINGEEKRELAALNDVFSFPLLILYVAGKEVVRVGRNLSIIELENTIKRYYEMLF</sequence>
<organism evidence="2 3">
    <name type="scientific">Clostridium manihotivorum</name>
    <dbReference type="NCBI Taxonomy" id="2320868"/>
    <lineage>
        <taxon>Bacteria</taxon>
        <taxon>Bacillati</taxon>
        <taxon>Bacillota</taxon>
        <taxon>Clostridia</taxon>
        <taxon>Eubacteriales</taxon>
        <taxon>Clostridiaceae</taxon>
        <taxon>Clostridium</taxon>
    </lineage>
</organism>
<dbReference type="CDD" id="cd02947">
    <property type="entry name" value="TRX_family"/>
    <property type="match status" value="1"/>
</dbReference>
<proteinExistence type="predicted"/>
<feature type="domain" description="Thioredoxin" evidence="1">
    <location>
        <begin position="10"/>
        <end position="100"/>
    </location>
</feature>
<evidence type="ECO:0000313" key="2">
    <source>
        <dbReference type="EMBL" id="QAA33509.1"/>
    </source>
</evidence>
<dbReference type="EMBL" id="CP025746">
    <property type="protein sequence ID" value="QAA33509.1"/>
    <property type="molecule type" value="Genomic_DNA"/>
</dbReference>
<evidence type="ECO:0000259" key="1">
    <source>
        <dbReference type="Pfam" id="PF00085"/>
    </source>
</evidence>
<reference evidence="2 3" key="1">
    <citation type="submission" date="2018-01" db="EMBL/GenBank/DDBJ databases">
        <title>Genome Sequencing and Assembly of Anaerobacter polyendosporus strain CT4.</title>
        <authorList>
            <person name="Tachaapaikoon C."/>
            <person name="Sutheeworapong S."/>
            <person name="Jenjaroenpun P."/>
            <person name="Wongsurawat T."/>
            <person name="Nookeaw I."/>
            <person name="Cheawchanlertfa P."/>
            <person name="Kosugi A."/>
            <person name="Cheevadhanarak S."/>
            <person name="Ratanakhanokchai K."/>
        </authorList>
    </citation>
    <scope>NUCLEOTIDE SEQUENCE [LARGE SCALE GENOMIC DNA]</scope>
    <source>
        <strain evidence="2 3">CT4</strain>
    </source>
</reference>
<dbReference type="KEGG" id="cmah:C1I91_18685"/>
<dbReference type="SUPFAM" id="SSF52833">
    <property type="entry name" value="Thioredoxin-like"/>
    <property type="match status" value="1"/>
</dbReference>
<dbReference type="AlphaFoldDB" id="A0A410DWP6"/>
<accession>A0A410DWP6</accession>
<gene>
    <name evidence="2" type="ORF">C1I91_18685</name>
</gene>
<evidence type="ECO:0000313" key="3">
    <source>
        <dbReference type="Proteomes" id="UP000286268"/>
    </source>
</evidence>
<dbReference type="Proteomes" id="UP000286268">
    <property type="component" value="Chromosome"/>
</dbReference>